<dbReference type="EMBL" id="VNIK02000010">
    <property type="protein sequence ID" value="KAB5486045.1"/>
    <property type="molecule type" value="Genomic_DNA"/>
</dbReference>
<proteinExistence type="predicted"/>
<name>A0A5N5IS44_9FLAO</name>
<dbReference type="Proteomes" id="UP000319204">
    <property type="component" value="Unassembled WGS sequence"/>
</dbReference>
<organism evidence="1 2">
    <name type="scientific">Flagellimonas hadalis</name>
    <dbReference type="NCBI Taxonomy" id="2597517"/>
    <lineage>
        <taxon>Bacteria</taxon>
        <taxon>Pseudomonadati</taxon>
        <taxon>Bacteroidota</taxon>
        <taxon>Flavobacteriia</taxon>
        <taxon>Flavobacteriales</taxon>
        <taxon>Flavobacteriaceae</taxon>
        <taxon>Flagellimonas</taxon>
    </lineage>
</organism>
<dbReference type="AlphaFoldDB" id="A0A5N5IS44"/>
<keyword evidence="2" id="KW-1185">Reference proteome</keyword>
<gene>
    <name evidence="1" type="ORF">FOT42_013680</name>
</gene>
<dbReference type="RefSeq" id="WP_151891100.1">
    <property type="nucleotide sequence ID" value="NZ_VNIK02000010.1"/>
</dbReference>
<comment type="caution">
    <text evidence="1">The sequence shown here is derived from an EMBL/GenBank/DDBJ whole genome shotgun (WGS) entry which is preliminary data.</text>
</comment>
<evidence type="ECO:0000313" key="1">
    <source>
        <dbReference type="EMBL" id="KAB5486045.1"/>
    </source>
</evidence>
<sequence>MIKQGNFGHIVVFMLIWAVPRIAHTQEIRVIDNKGTKVLVRNTTVSTGTSAPVAPVQNDIWLDTSDADHQRVKVWSGSSWRELTFTGIPGSIFFAGPDGVPTQDNDALFWDGTNGRLGVGTSSPTQSLDVNGYARIRSMDEAGNTDRLLKTDPNGVLHTSKVNFGGRWTNTNTTTNLNVTTTVVPIFGSNDYVDDGTNLYEVSGNTLIVKEAGRYDIRVNITLEAFDDSILNANEFDTNVNVRLALNGTPIGSFGATGHISFDNFNNFSSVHLSDILELDANDVITIISYREANSGTVRMYNSGTSSFVINKLR</sequence>
<evidence type="ECO:0008006" key="3">
    <source>
        <dbReference type="Google" id="ProtNLM"/>
    </source>
</evidence>
<reference evidence="1" key="1">
    <citation type="submission" date="2019-10" db="EMBL/GenBank/DDBJ databases">
        <title>Muricauda hadale sp. nov., a piezophilic bacterium isolated from hadopelagic water of the Mariana Trench.</title>
        <authorList>
            <person name="Wei Y."/>
        </authorList>
    </citation>
    <scope>NUCLEOTIDE SEQUENCE [LARGE SCALE GENOMIC DNA]</scope>
    <source>
        <strain evidence="1">MT-229</strain>
    </source>
</reference>
<protein>
    <recommendedName>
        <fullName evidence="3">C1q domain-containing protein</fullName>
    </recommendedName>
</protein>
<evidence type="ECO:0000313" key="2">
    <source>
        <dbReference type="Proteomes" id="UP000319204"/>
    </source>
</evidence>
<dbReference type="OrthoDB" id="1396884at2"/>
<accession>A0A5N5IS44</accession>